<dbReference type="EMBL" id="KN822008">
    <property type="protein sequence ID" value="KIM68714.1"/>
    <property type="molecule type" value="Genomic_DNA"/>
</dbReference>
<proteinExistence type="predicted"/>
<feature type="region of interest" description="Disordered" evidence="1">
    <location>
        <begin position="36"/>
        <end position="60"/>
    </location>
</feature>
<evidence type="ECO:0000313" key="3">
    <source>
        <dbReference type="Proteomes" id="UP000053989"/>
    </source>
</evidence>
<evidence type="ECO:0000313" key="2">
    <source>
        <dbReference type="EMBL" id="KIM68714.1"/>
    </source>
</evidence>
<sequence>MVNEVVARQASAVTLLDHPVMTHVSNSKRTIEFPALQAKRAKKDDSHSQQTDALDAPPFSHGVDRIPFTPSVKVHKLDNLHLEEIIREHVVSIGKLGRRMVGLPIILRWHSDTLDLFDQRT</sequence>
<organism evidence="2 3">
    <name type="scientific">Scleroderma citrinum Foug A</name>
    <dbReference type="NCBI Taxonomy" id="1036808"/>
    <lineage>
        <taxon>Eukaryota</taxon>
        <taxon>Fungi</taxon>
        <taxon>Dikarya</taxon>
        <taxon>Basidiomycota</taxon>
        <taxon>Agaricomycotina</taxon>
        <taxon>Agaricomycetes</taxon>
        <taxon>Agaricomycetidae</taxon>
        <taxon>Boletales</taxon>
        <taxon>Sclerodermatineae</taxon>
        <taxon>Sclerodermataceae</taxon>
        <taxon>Scleroderma</taxon>
    </lineage>
</organism>
<keyword evidence="3" id="KW-1185">Reference proteome</keyword>
<dbReference type="Proteomes" id="UP000053989">
    <property type="component" value="Unassembled WGS sequence"/>
</dbReference>
<dbReference type="HOGENOM" id="CLU_2039446_0_0_1"/>
<reference evidence="2 3" key="1">
    <citation type="submission" date="2014-04" db="EMBL/GenBank/DDBJ databases">
        <authorList>
            <consortium name="DOE Joint Genome Institute"/>
            <person name="Kuo A."/>
            <person name="Kohler A."/>
            <person name="Nagy L.G."/>
            <person name="Floudas D."/>
            <person name="Copeland A."/>
            <person name="Barry K.W."/>
            <person name="Cichocki N."/>
            <person name="Veneault-Fourrey C."/>
            <person name="LaButti K."/>
            <person name="Lindquist E.A."/>
            <person name="Lipzen A."/>
            <person name="Lundell T."/>
            <person name="Morin E."/>
            <person name="Murat C."/>
            <person name="Sun H."/>
            <person name="Tunlid A."/>
            <person name="Henrissat B."/>
            <person name="Grigoriev I.V."/>
            <person name="Hibbett D.S."/>
            <person name="Martin F."/>
            <person name="Nordberg H.P."/>
            <person name="Cantor M.N."/>
            <person name="Hua S.X."/>
        </authorList>
    </citation>
    <scope>NUCLEOTIDE SEQUENCE [LARGE SCALE GENOMIC DNA]</scope>
    <source>
        <strain evidence="2 3">Foug A</strain>
    </source>
</reference>
<evidence type="ECO:0000256" key="1">
    <source>
        <dbReference type="SAM" id="MobiDB-lite"/>
    </source>
</evidence>
<name>A0A0C3EKI9_9AGAM</name>
<accession>A0A0C3EKI9</accession>
<dbReference type="AlphaFoldDB" id="A0A0C3EKI9"/>
<protein>
    <submittedName>
        <fullName evidence="2">Uncharacterized protein</fullName>
    </submittedName>
</protein>
<dbReference type="InParanoid" id="A0A0C3EKI9"/>
<gene>
    <name evidence="2" type="ORF">SCLCIDRAFT_891793</name>
</gene>
<reference evidence="3" key="2">
    <citation type="submission" date="2015-01" db="EMBL/GenBank/DDBJ databases">
        <title>Evolutionary Origins and Diversification of the Mycorrhizal Mutualists.</title>
        <authorList>
            <consortium name="DOE Joint Genome Institute"/>
            <consortium name="Mycorrhizal Genomics Consortium"/>
            <person name="Kohler A."/>
            <person name="Kuo A."/>
            <person name="Nagy L.G."/>
            <person name="Floudas D."/>
            <person name="Copeland A."/>
            <person name="Barry K.W."/>
            <person name="Cichocki N."/>
            <person name="Veneault-Fourrey C."/>
            <person name="LaButti K."/>
            <person name="Lindquist E.A."/>
            <person name="Lipzen A."/>
            <person name="Lundell T."/>
            <person name="Morin E."/>
            <person name="Murat C."/>
            <person name="Riley R."/>
            <person name="Ohm R."/>
            <person name="Sun H."/>
            <person name="Tunlid A."/>
            <person name="Henrissat B."/>
            <person name="Grigoriev I.V."/>
            <person name="Hibbett D.S."/>
            <person name="Martin F."/>
        </authorList>
    </citation>
    <scope>NUCLEOTIDE SEQUENCE [LARGE SCALE GENOMIC DNA]</scope>
    <source>
        <strain evidence="3">Foug A</strain>
    </source>
</reference>